<evidence type="ECO:0000313" key="8">
    <source>
        <dbReference type="Proteomes" id="UP000017700"/>
    </source>
</evidence>
<reference evidence="7" key="2">
    <citation type="submission" date="2013-09" db="EMBL/GenBank/DDBJ databases">
        <authorList>
            <person name="Wang G."/>
            <person name="Yang Y."/>
            <person name="Su Y."/>
        </authorList>
    </citation>
    <scope>NUCLEOTIDE SEQUENCE</scope>
    <source>
        <strain evidence="7">ATCC 39006</strain>
    </source>
</reference>
<accession>A0A2I5T7I2</accession>
<protein>
    <recommendedName>
        <fullName evidence="1">undecaprenyl-diphosphate phosphatase</fullName>
        <ecNumber evidence="1">3.6.1.27</ecNumber>
    </recommendedName>
    <alternativeName>
        <fullName evidence="2">Undecaprenyl pyrophosphate phosphatase</fullName>
    </alternativeName>
</protein>
<feature type="transmembrane region" description="Helical" evidence="4">
    <location>
        <begin position="209"/>
        <end position="237"/>
    </location>
</feature>
<keyword evidence="4" id="KW-0472">Membrane</keyword>
<dbReference type="KEGG" id="serq:CWC46_12315"/>
<gene>
    <name evidence="6" type="ORF">CWC46_12315</name>
    <name evidence="7" type="ORF">Ser39006_012320</name>
</gene>
<dbReference type="OrthoDB" id="5586741at2"/>
<dbReference type="SUPFAM" id="SSF48317">
    <property type="entry name" value="Acid phosphatase/Vanadium-dependent haloperoxidase"/>
    <property type="match status" value="1"/>
</dbReference>
<dbReference type="RefSeq" id="WP_021016269.1">
    <property type="nucleotide sequence ID" value="NZ_CP025084.1"/>
</dbReference>
<dbReference type="SMART" id="SM00014">
    <property type="entry name" value="acidPPc"/>
    <property type="match status" value="1"/>
</dbReference>
<dbReference type="InterPro" id="IPR000326">
    <property type="entry name" value="PAP2/HPO"/>
</dbReference>
<sequence length="243" mass="27839">MYELARRTALGVIVLLLMPLIIWVTGWQWRPDVSGWWLLVLFWITETVSSPWGVLTCMGLSLWFSWCLRFRWAPALALIVIMAMAILLGQGVKSVIKNWVQEPRPFVVWLEKKHQVDSHYFSLGNTHTGLAKEPRNVEQPPLWLRHYWQGEHGFAFPSGHTLFAATWALMGVGLLWTRRHYVTVTLLMIWAIGVMGSRLALGMHWPQDLIMATVISGILAMVATWLSQYCGCLPVSLKDTENR</sequence>
<dbReference type="AlphaFoldDB" id="A0A2I5T7I2"/>
<evidence type="ECO:0000259" key="5">
    <source>
        <dbReference type="SMART" id="SM00014"/>
    </source>
</evidence>
<reference evidence="7" key="4">
    <citation type="submission" date="2017-11" db="EMBL/GenBank/DDBJ databases">
        <title>Complete genome sequence of Serratia sp. ATCC 39006.</title>
        <authorList>
            <person name="Hampton H.G."/>
            <person name="Jackson S.A."/>
            <person name="Jauregui R."/>
            <person name="Poulter G.T.M."/>
            <person name="Salmond G.P.C."/>
            <person name="Fineran P.C."/>
        </authorList>
    </citation>
    <scope>NUCLEOTIDE SEQUENCE</scope>
    <source>
        <strain evidence="7">ATCC 39006</strain>
    </source>
</reference>
<organism evidence="7 8">
    <name type="scientific">Serratia sp. (strain ATCC 39006)</name>
    <name type="common">Prodigiosinella confusarubida</name>
    <dbReference type="NCBI Taxonomy" id="104623"/>
    <lineage>
        <taxon>Bacteria</taxon>
        <taxon>Pseudomonadati</taxon>
        <taxon>Pseudomonadota</taxon>
        <taxon>Gammaproteobacteria</taxon>
        <taxon>Enterobacterales</taxon>
        <taxon>Pectobacteriaceae</taxon>
        <taxon>Prodigiosinella</taxon>
    </lineage>
</organism>
<keyword evidence="4" id="KW-0812">Transmembrane</keyword>
<dbReference type="PANTHER" id="PTHR14969:SF54">
    <property type="entry name" value="PHOSPHATIDYLGLYCEROPHOSPHATASE B"/>
    <property type="match status" value="1"/>
</dbReference>
<feature type="transmembrane region" description="Helical" evidence="4">
    <location>
        <begin position="154"/>
        <end position="176"/>
    </location>
</feature>
<evidence type="ECO:0000256" key="4">
    <source>
        <dbReference type="SAM" id="Phobius"/>
    </source>
</evidence>
<evidence type="ECO:0000313" key="6">
    <source>
        <dbReference type="EMBL" id="AUH00525.1"/>
    </source>
</evidence>
<dbReference type="KEGG" id="sera:Ser39006_012320"/>
<reference evidence="6 9" key="3">
    <citation type="submission" date="2017-11" db="EMBL/GenBank/DDBJ databases">
        <title>Complete genome sequence of Serratia sp. ATCC 39006 LacA.</title>
        <authorList>
            <person name="Hampton H.G."/>
            <person name="Jackson S.A."/>
            <person name="Jauregui R."/>
            <person name="Poulter G.T.M."/>
            <person name="Salmond G.P.C."/>
            <person name="Fineran P.C."/>
        </authorList>
    </citation>
    <scope>NUCLEOTIDE SEQUENCE [LARGE SCALE GENOMIC DNA]</scope>
    <source>
        <strain evidence="6 9">ATCC 39006</strain>
    </source>
</reference>
<dbReference type="EMBL" id="CP025084">
    <property type="protein sequence ID" value="AUH04845.1"/>
    <property type="molecule type" value="Genomic_DNA"/>
</dbReference>
<feature type="domain" description="Phosphatidic acid phosphatase type 2/haloperoxidase" evidence="5">
    <location>
        <begin position="77"/>
        <end position="224"/>
    </location>
</feature>
<keyword evidence="4" id="KW-1133">Transmembrane helix</keyword>
<evidence type="ECO:0000256" key="3">
    <source>
        <dbReference type="ARBA" id="ARBA00047594"/>
    </source>
</evidence>
<feature type="transmembrane region" description="Helical" evidence="4">
    <location>
        <begin position="35"/>
        <end position="63"/>
    </location>
</feature>
<dbReference type="GO" id="GO:0050380">
    <property type="term" value="F:undecaprenyl-diphosphatase activity"/>
    <property type="evidence" value="ECO:0007669"/>
    <property type="project" value="UniProtKB-EC"/>
</dbReference>
<dbReference type="NCBIfam" id="NF007975">
    <property type="entry name" value="PRK10699.1"/>
    <property type="match status" value="1"/>
</dbReference>
<dbReference type="Proteomes" id="UP000233778">
    <property type="component" value="Chromosome"/>
</dbReference>
<evidence type="ECO:0000256" key="2">
    <source>
        <dbReference type="ARBA" id="ARBA00032707"/>
    </source>
</evidence>
<feature type="transmembrane region" description="Helical" evidence="4">
    <location>
        <begin position="75"/>
        <end position="96"/>
    </location>
</feature>
<comment type="catalytic activity">
    <reaction evidence="3">
        <text>di-trans,octa-cis-undecaprenyl diphosphate + H2O = di-trans,octa-cis-undecaprenyl phosphate + phosphate + H(+)</text>
        <dbReference type="Rhea" id="RHEA:28094"/>
        <dbReference type="ChEBI" id="CHEBI:15377"/>
        <dbReference type="ChEBI" id="CHEBI:15378"/>
        <dbReference type="ChEBI" id="CHEBI:43474"/>
        <dbReference type="ChEBI" id="CHEBI:58405"/>
        <dbReference type="ChEBI" id="CHEBI:60392"/>
        <dbReference type="EC" id="3.6.1.27"/>
    </reaction>
</comment>
<name>A0A2I5T7I2_SERS3</name>
<evidence type="ECO:0000313" key="9">
    <source>
        <dbReference type="Proteomes" id="UP000233778"/>
    </source>
</evidence>
<evidence type="ECO:0000313" key="7">
    <source>
        <dbReference type="EMBL" id="AUH04845.1"/>
    </source>
</evidence>
<dbReference type="Pfam" id="PF01569">
    <property type="entry name" value="PAP2"/>
    <property type="match status" value="1"/>
</dbReference>
<dbReference type="EC" id="3.6.1.27" evidence="1"/>
<feature type="transmembrane region" description="Helical" evidence="4">
    <location>
        <begin position="9"/>
        <end position="29"/>
    </location>
</feature>
<reference evidence="7 8" key="1">
    <citation type="journal article" date="2013" name="Genome Announc.">
        <title>Draft genome sequence of Serratia sp. strain ATCC 39006, a model bacterium for analysis of the biosynthesis and regulation of prodigiosin, a carbapenem, and gas vesicles.</title>
        <authorList>
            <person name="Fineran P.C."/>
            <person name="Iglesias Cans M.C."/>
            <person name="Ramsay J.P."/>
            <person name="Wilf N.M."/>
            <person name="Cossyleon D."/>
            <person name="McNeil M.B."/>
            <person name="Williamson N.R."/>
            <person name="Monson R.E."/>
            <person name="Becher S.A."/>
            <person name="Stanton J.A."/>
            <person name="Brugger K."/>
            <person name="Brown S.D."/>
            <person name="Salmond G.P."/>
        </authorList>
    </citation>
    <scope>NUCLEOTIDE SEQUENCE [LARGE SCALE GENOMIC DNA]</scope>
    <source>
        <strain evidence="7">ATCC 39006</strain>
        <strain evidence="8">ATCC 39006 / SC 11482</strain>
    </source>
</reference>
<dbReference type="InterPro" id="IPR036938">
    <property type="entry name" value="PAP2/HPO_sf"/>
</dbReference>
<keyword evidence="8" id="KW-1185">Reference proteome</keyword>
<evidence type="ECO:0000256" key="1">
    <source>
        <dbReference type="ARBA" id="ARBA00012374"/>
    </source>
</evidence>
<dbReference type="GO" id="GO:0005886">
    <property type="term" value="C:plasma membrane"/>
    <property type="evidence" value="ECO:0007669"/>
    <property type="project" value="TreeGrafter"/>
</dbReference>
<dbReference type="EMBL" id="CP025085">
    <property type="protein sequence ID" value="AUH00525.1"/>
    <property type="molecule type" value="Genomic_DNA"/>
</dbReference>
<dbReference type="PANTHER" id="PTHR14969">
    <property type="entry name" value="SPHINGOSINE-1-PHOSPHATE PHOSPHOHYDROLASE"/>
    <property type="match status" value="1"/>
</dbReference>
<dbReference type="STRING" id="104623.Ser39006_03006"/>
<dbReference type="Gene3D" id="1.20.144.10">
    <property type="entry name" value="Phosphatidic acid phosphatase type 2/haloperoxidase"/>
    <property type="match status" value="1"/>
</dbReference>
<proteinExistence type="predicted"/>
<feature type="transmembrane region" description="Helical" evidence="4">
    <location>
        <begin position="183"/>
        <end position="203"/>
    </location>
</feature>
<dbReference type="Proteomes" id="UP000017700">
    <property type="component" value="Chromosome"/>
</dbReference>